<evidence type="ECO:0000313" key="3">
    <source>
        <dbReference type="EMBL" id="TIC93976.1"/>
    </source>
</evidence>
<proteinExistence type="predicted"/>
<evidence type="ECO:0008006" key="5">
    <source>
        <dbReference type="Google" id="ProtNLM"/>
    </source>
</evidence>
<reference evidence="3 4" key="1">
    <citation type="journal article" date="2019" name="Genome Biol. Evol.">
        <title>Genomic Plasticity Mediated by Transposable Elements in the Plant Pathogenic Fungus Colletotrichum higginsianum.</title>
        <authorList>
            <person name="Tsushima A."/>
            <person name="Gan P."/>
            <person name="Kumakura N."/>
            <person name="Narusaka M."/>
            <person name="Takano Y."/>
            <person name="Narusaka Y."/>
            <person name="Shirasu K."/>
        </authorList>
    </citation>
    <scope>NUCLEOTIDE SEQUENCE [LARGE SCALE GENOMIC DNA]</scope>
    <source>
        <strain evidence="3 4">MAFF305635-RFP</strain>
    </source>
</reference>
<dbReference type="AlphaFoldDB" id="A0A4T0VPB0"/>
<dbReference type="GO" id="GO:0003824">
    <property type="term" value="F:catalytic activity"/>
    <property type="evidence" value="ECO:0007669"/>
    <property type="project" value="UniProtKB-ARBA"/>
</dbReference>
<protein>
    <recommendedName>
        <fullName evidence="5">Secreted protein</fullName>
    </recommendedName>
</protein>
<feature type="region of interest" description="Disordered" evidence="1">
    <location>
        <begin position="43"/>
        <end position="63"/>
    </location>
</feature>
<feature type="signal peptide" evidence="2">
    <location>
        <begin position="1"/>
        <end position="21"/>
    </location>
</feature>
<dbReference type="GO" id="GO:0005975">
    <property type="term" value="P:carbohydrate metabolic process"/>
    <property type="evidence" value="ECO:0007669"/>
    <property type="project" value="InterPro"/>
</dbReference>
<evidence type="ECO:0000256" key="1">
    <source>
        <dbReference type="SAM" id="MobiDB-lite"/>
    </source>
</evidence>
<dbReference type="Proteomes" id="UP000305883">
    <property type="component" value="Unassembled WGS sequence"/>
</dbReference>
<evidence type="ECO:0000313" key="4">
    <source>
        <dbReference type="Proteomes" id="UP000305883"/>
    </source>
</evidence>
<sequence length="792" mass="88889">MSRHSLKSSLVVFTFVLSILASRGPVKHPKPYHEASNFGKVGPIDSSGALTRDDSEPLRPRQEKAADGLTAIDTFSYNGEAWTAYEDIARFDGPLVLVSASGTRREIRRYVEATSVESLELNRTVRPFFDLDSANDVNLKQNDVLAERLLQDGEPIEEHVRDVINMAYGPWDTFLGNVQANDTMTLDWQATTKNYMPLVDVLEAADGTHSNYTFDGLLGGWLPSSRKIFRGDVDTTDWIEVTSFADVDSPDPQIVHLWFSIKWIKGGVVRANRFALDYKQFLPLKAHPTADDYYPALIRFADYWDSHLQDVATLEVPDKSWSDMNKHAFATELVQRAGGVSPRYGAFDRDYAGSEYDGFQDIMTTSLTANLAWGRFPQAKAILENYMDWYVNDNGAIKMRGPAVPQFGMSLSLIARYVQYTGDVGFTEKYKTKILAWANMLTERQDENLKFPEDHPYYGLISGWSESDAALRWDSWRWEKPYWNNGAFAARGLKDLSKIATFEQYAQDWQTRAAQLINQTSHTLDAVIQRNLTTPYVPLLPNETTHVLEDLAEQGDASSQWWPHRVYTELLQASVLSPNLTDLVINSMQAYGITSLGVVANVTPLRADTRDILGFISYGYALSLLLQDRLDEFVLFLYSHRYHVHNRGLWIAAEVSGTGGGSSTFCQPSQFAVPILLRAALLLDHPDEEVLFVGRGVPRRWLSKGRVAIQKAPTKWGLVDLDMQLDEKAGSVTTVLGFERGPPAEVRVKLRVPEGRELKAVTVDGKAAEWQGEEVILRLGASTKNVTVVGTF</sequence>
<accession>A0A4T0VPB0</accession>
<feature type="chain" id="PRO_5020493599" description="Secreted protein" evidence="2">
    <location>
        <begin position="22"/>
        <end position="792"/>
    </location>
</feature>
<dbReference type="EMBL" id="MWPZ01000007">
    <property type="protein sequence ID" value="TIC93976.1"/>
    <property type="molecule type" value="Genomic_DNA"/>
</dbReference>
<dbReference type="InterPro" id="IPR008928">
    <property type="entry name" value="6-hairpin_glycosidase_sf"/>
</dbReference>
<dbReference type="Gene3D" id="1.50.10.10">
    <property type="match status" value="1"/>
</dbReference>
<dbReference type="SUPFAM" id="SSF48208">
    <property type="entry name" value="Six-hairpin glycosidases"/>
    <property type="match status" value="1"/>
</dbReference>
<gene>
    <name evidence="3" type="ORF">CH35J_009820</name>
</gene>
<comment type="caution">
    <text evidence="3">The sequence shown here is derived from an EMBL/GenBank/DDBJ whole genome shotgun (WGS) entry which is preliminary data.</text>
</comment>
<organism evidence="3 4">
    <name type="scientific">Colletotrichum higginsianum</name>
    <dbReference type="NCBI Taxonomy" id="80884"/>
    <lineage>
        <taxon>Eukaryota</taxon>
        <taxon>Fungi</taxon>
        <taxon>Dikarya</taxon>
        <taxon>Ascomycota</taxon>
        <taxon>Pezizomycotina</taxon>
        <taxon>Sordariomycetes</taxon>
        <taxon>Hypocreomycetidae</taxon>
        <taxon>Glomerellales</taxon>
        <taxon>Glomerellaceae</taxon>
        <taxon>Colletotrichum</taxon>
        <taxon>Colletotrichum destructivum species complex</taxon>
    </lineage>
</organism>
<name>A0A4T0VPB0_9PEZI</name>
<keyword evidence="2" id="KW-0732">Signal</keyword>
<dbReference type="InterPro" id="IPR012341">
    <property type="entry name" value="6hp_glycosidase-like_sf"/>
</dbReference>
<feature type="compositionally biased region" description="Basic and acidic residues" evidence="1">
    <location>
        <begin position="51"/>
        <end position="63"/>
    </location>
</feature>
<dbReference type="OrthoDB" id="3455587at2759"/>
<evidence type="ECO:0000256" key="2">
    <source>
        <dbReference type="SAM" id="SignalP"/>
    </source>
</evidence>